<keyword evidence="2 10" id="KW-0963">Cytoplasm</keyword>
<dbReference type="HAMAP" id="MF_03152">
    <property type="entry name" value="TRM5"/>
    <property type="match status" value="1"/>
</dbReference>
<accession>A0AAV1R0I9</accession>
<dbReference type="AlphaFoldDB" id="A0AAV1R0I9"/>
<dbReference type="PANTHER" id="PTHR23245:SF43">
    <property type="entry name" value="TRNA (GUANINE(37)-N1)-METHYLTRANSFERASE 2"/>
    <property type="match status" value="1"/>
</dbReference>
<evidence type="ECO:0000256" key="11">
    <source>
        <dbReference type="SAM" id="MobiDB-lite"/>
    </source>
</evidence>
<evidence type="ECO:0000313" key="14">
    <source>
        <dbReference type="Proteomes" id="UP001314170"/>
    </source>
</evidence>
<protein>
    <recommendedName>
        <fullName evidence="10">tRNA (guanine(37)-N1)-methyltransferase</fullName>
        <ecNumber evidence="10">2.1.1.228</ecNumber>
    </recommendedName>
    <alternativeName>
        <fullName evidence="10">M1G-methyltransferase</fullName>
    </alternativeName>
    <alternativeName>
        <fullName evidence="10">tRNA [GM37] methyltransferase</fullName>
    </alternativeName>
    <alternativeName>
        <fullName evidence="10">tRNA methyltransferase 5 homolog</fullName>
    </alternativeName>
</protein>
<dbReference type="FunFam" id="3.30.300.110:FF:000001">
    <property type="entry name" value="tRNA (guanine(37)-N1)-methyltransferase"/>
    <property type="match status" value="1"/>
</dbReference>
<feature type="binding site" evidence="10">
    <location>
        <position position="442"/>
    </location>
    <ligand>
        <name>S-adenosyl-L-methionine</name>
        <dbReference type="ChEBI" id="CHEBI:59789"/>
    </ligand>
</feature>
<feature type="compositionally biased region" description="Basic and acidic residues" evidence="11">
    <location>
        <begin position="85"/>
        <end position="98"/>
    </location>
</feature>
<keyword evidence="3 10" id="KW-0489">Methyltransferase</keyword>
<comment type="catalytic activity">
    <reaction evidence="9 10">
        <text>guanosine(37) in tRNA + S-adenosyl-L-methionine = N(1)-methylguanosine(37) in tRNA + S-adenosyl-L-homocysteine + H(+)</text>
        <dbReference type="Rhea" id="RHEA:36899"/>
        <dbReference type="Rhea" id="RHEA-COMP:10145"/>
        <dbReference type="Rhea" id="RHEA-COMP:10147"/>
        <dbReference type="ChEBI" id="CHEBI:15378"/>
        <dbReference type="ChEBI" id="CHEBI:57856"/>
        <dbReference type="ChEBI" id="CHEBI:59789"/>
        <dbReference type="ChEBI" id="CHEBI:73542"/>
        <dbReference type="ChEBI" id="CHEBI:74269"/>
        <dbReference type="EC" id="2.1.1.228"/>
    </reaction>
</comment>
<dbReference type="EC" id="2.1.1.228" evidence="10"/>
<dbReference type="Gene3D" id="3.40.50.150">
    <property type="entry name" value="Vaccinia Virus protein VP39"/>
    <property type="match status" value="1"/>
</dbReference>
<feature type="binding site" evidence="10">
    <location>
        <begin position="508"/>
        <end position="509"/>
    </location>
    <ligand>
        <name>S-adenosyl-L-methionine</name>
        <dbReference type="ChEBI" id="CHEBI:59789"/>
    </ligand>
</feature>
<dbReference type="GO" id="GO:0002939">
    <property type="term" value="P:tRNA N1-guanine methylation"/>
    <property type="evidence" value="ECO:0007669"/>
    <property type="project" value="TreeGrafter"/>
</dbReference>
<reference evidence="13 14" key="1">
    <citation type="submission" date="2024-01" db="EMBL/GenBank/DDBJ databases">
        <authorList>
            <person name="Waweru B."/>
        </authorList>
    </citation>
    <scope>NUCLEOTIDE SEQUENCE [LARGE SCALE GENOMIC DNA]</scope>
</reference>
<feature type="compositionally biased region" description="Basic and acidic residues" evidence="11">
    <location>
        <begin position="233"/>
        <end position="247"/>
    </location>
</feature>
<keyword evidence="6 10" id="KW-0819">tRNA processing</keyword>
<feature type="region of interest" description="Disordered" evidence="11">
    <location>
        <begin position="64"/>
        <end position="104"/>
    </location>
</feature>
<feature type="region of interest" description="Disordered" evidence="11">
    <location>
        <begin position="224"/>
        <end position="247"/>
    </location>
</feature>
<comment type="subunit">
    <text evidence="10">Monomer.</text>
</comment>
<evidence type="ECO:0000256" key="10">
    <source>
        <dbReference type="HAMAP-Rule" id="MF_03152"/>
    </source>
</evidence>
<dbReference type="Pfam" id="PF25133">
    <property type="entry name" value="TYW2_N_2"/>
    <property type="match status" value="1"/>
</dbReference>
<evidence type="ECO:0000256" key="7">
    <source>
        <dbReference type="ARBA" id="ARBA00023128"/>
    </source>
</evidence>
<evidence type="ECO:0000259" key="12">
    <source>
        <dbReference type="PROSITE" id="PS51684"/>
    </source>
</evidence>
<keyword evidence="14" id="KW-1185">Reference proteome</keyword>
<dbReference type="FunFam" id="3.40.50.150:FF:000225">
    <property type="entry name" value="tRNA (guanine(37)-N1)-methyltransferase"/>
    <property type="match status" value="1"/>
</dbReference>
<dbReference type="InterPro" id="IPR030382">
    <property type="entry name" value="MeTrfase_TRM5/TYW2"/>
</dbReference>
<evidence type="ECO:0000256" key="2">
    <source>
        <dbReference type="ARBA" id="ARBA00022490"/>
    </source>
</evidence>
<dbReference type="InterPro" id="IPR056744">
    <property type="entry name" value="TRM5/TYW2-like_N"/>
</dbReference>
<comment type="similarity">
    <text evidence="1">Belongs to the class I-like SAM-binding methyltransferase superfamily. TRM5/TYW2 family.</text>
</comment>
<evidence type="ECO:0000256" key="1">
    <source>
        <dbReference type="ARBA" id="ARBA00009775"/>
    </source>
</evidence>
<comment type="subcellular location">
    <subcellularLocation>
        <location evidence="10">Mitochondrion matrix</location>
    </subcellularLocation>
    <subcellularLocation>
        <location evidence="10">Nucleus</location>
    </subcellularLocation>
    <subcellularLocation>
        <location evidence="10">Cytoplasm</location>
    </subcellularLocation>
    <text evidence="10">Predominantly in the mitochondria and in the nucleus.</text>
</comment>
<keyword evidence="4 10" id="KW-0808">Transferase</keyword>
<comment type="similarity">
    <text evidence="10">Belongs to the TRM5 / TYW2 family.</text>
</comment>
<name>A0AAV1R0I9_9ROSI</name>
<sequence>MVTKLFLRPNSIVLSPAHFFLFPKLSLTKPTIISLLSTTARAIAPETLPYGPSLQKRKTLHCPQPKQQQRQQQEYQSLSGSELLYPRKEDQKGEKEEGPDYDDNIINEDNFTRVFDIAALRVPAKDCFALESRIRGHLLNWPRIRNIARVPGDEMEENMVSLLGEKEKESEDEEENFDALNRRIYGKAEGDGEELGHVLYREKLAKEFNSRGFVKFRNLAKISRPRRKKKKGGKGEETEGNERKGRDEFSVVEVLEEEEGGDWKGLLGDEFEGSKKWMGPTRLLLLDETYAEKGVDELPQAIKAVLQEAMRENSTSTFDLVRCKLTLFYDYWQMNEILEALLPQDMIVPSAFETVGHIAHLNLRDEHLPYKKLIAKVVLDKNKPKIQTVVNKIDGIHNDYRTMQLEVLAGNRSLVTMVVENGLRFHVDLAAVYWNSRLSSERQRLLNGFKRNDVLCDVFAGVGPIALSAAKIVKRVYANDLNPNAVEYMEKNSVLNKLERHIEIFNMDGRRFINAMFASQKAQSITQVVMNLPNDAVEYLDAFRGIFKDKPKDREFALPMIHVYGFSRARDPEFDFHERIRIALQEVEVNVEMRRVRHVAPGKWMLCASFRLPVSVAYAHTMLRILDYKVVRSFVLRHHQSPDISQTYVAFMSQSFFCAAFLLAVPTQITDDSDLFDASHTPFCT</sequence>
<dbReference type="SUPFAM" id="SSF53335">
    <property type="entry name" value="S-adenosyl-L-methionine-dependent methyltransferases"/>
    <property type="match status" value="1"/>
</dbReference>
<evidence type="ECO:0000313" key="13">
    <source>
        <dbReference type="EMBL" id="CAK7327522.1"/>
    </source>
</evidence>
<comment type="caution">
    <text evidence="13">The sequence shown here is derived from an EMBL/GenBank/DDBJ whole genome shotgun (WGS) entry which is preliminary data.</text>
</comment>
<keyword evidence="5 10" id="KW-0949">S-adenosyl-L-methionine</keyword>
<dbReference type="CDD" id="cd02440">
    <property type="entry name" value="AdoMet_MTases"/>
    <property type="match status" value="1"/>
</dbReference>
<keyword evidence="8 10" id="KW-0539">Nucleus</keyword>
<feature type="binding site" evidence="10">
    <location>
        <position position="531"/>
    </location>
    <ligand>
        <name>S-adenosyl-L-methionine</name>
        <dbReference type="ChEBI" id="CHEBI:59789"/>
    </ligand>
</feature>
<dbReference type="GO" id="GO:0052906">
    <property type="term" value="F:tRNA (guanine(37)-N1)-methyltransferase activity"/>
    <property type="evidence" value="ECO:0007669"/>
    <property type="project" value="UniProtKB-UniRule"/>
</dbReference>
<evidence type="ECO:0000256" key="9">
    <source>
        <dbReference type="ARBA" id="ARBA00047783"/>
    </source>
</evidence>
<evidence type="ECO:0000256" key="6">
    <source>
        <dbReference type="ARBA" id="ARBA00022694"/>
    </source>
</evidence>
<dbReference type="Pfam" id="PF02475">
    <property type="entry name" value="TRM5-TYW2_MTfase"/>
    <property type="match status" value="1"/>
</dbReference>
<feature type="compositionally biased region" description="Low complexity" evidence="11">
    <location>
        <begin position="64"/>
        <end position="76"/>
    </location>
</feature>
<dbReference type="GO" id="GO:0005634">
    <property type="term" value="C:nucleus"/>
    <property type="evidence" value="ECO:0007669"/>
    <property type="project" value="UniProtKB-SubCell"/>
</dbReference>
<dbReference type="GO" id="GO:0005759">
    <property type="term" value="C:mitochondrial matrix"/>
    <property type="evidence" value="ECO:0007669"/>
    <property type="project" value="UniProtKB-SubCell"/>
</dbReference>
<dbReference type="EMBL" id="CAWUPB010000857">
    <property type="protein sequence ID" value="CAK7327522.1"/>
    <property type="molecule type" value="Genomic_DNA"/>
</dbReference>
<dbReference type="InterPro" id="IPR025792">
    <property type="entry name" value="tRNA_Gua_MeTrfase_euk"/>
</dbReference>
<proteinExistence type="inferred from homology"/>
<feature type="domain" description="SAM-dependent methyltransferase TRM5/TYW2-type" evidence="12">
    <location>
        <begin position="352"/>
        <end position="614"/>
    </location>
</feature>
<gene>
    <name evidence="13" type="ORF">DCAF_LOCUS5235</name>
</gene>
<dbReference type="Gene3D" id="3.30.300.110">
    <property type="entry name" value="Met-10+ protein-like domains"/>
    <property type="match status" value="1"/>
</dbReference>
<dbReference type="GO" id="GO:0070901">
    <property type="term" value="P:mitochondrial tRNA methylation"/>
    <property type="evidence" value="ECO:0007669"/>
    <property type="project" value="UniProtKB-ARBA"/>
</dbReference>
<dbReference type="InterPro" id="IPR029063">
    <property type="entry name" value="SAM-dependent_MTases_sf"/>
</dbReference>
<dbReference type="Proteomes" id="UP001314170">
    <property type="component" value="Unassembled WGS sequence"/>
</dbReference>
<evidence type="ECO:0000256" key="8">
    <source>
        <dbReference type="ARBA" id="ARBA00023242"/>
    </source>
</evidence>
<comment type="function">
    <text evidence="10">Specifically methylates the N1 position of guanosine-37 in various cytoplasmic and mitochondrial tRNAs. Methylation is not dependent on the nature of the nucleoside 5' of the target nucleoside. This is the first step in the biosynthesis of wybutosine (yW), a modified base adjacent to the anticodon of tRNAs and required for accurate decoding.</text>
</comment>
<dbReference type="PROSITE" id="PS51684">
    <property type="entry name" value="SAM_MT_TRM5_TYW2"/>
    <property type="match status" value="1"/>
</dbReference>
<organism evidence="13 14">
    <name type="scientific">Dovyalis caffra</name>
    <dbReference type="NCBI Taxonomy" id="77055"/>
    <lineage>
        <taxon>Eukaryota</taxon>
        <taxon>Viridiplantae</taxon>
        <taxon>Streptophyta</taxon>
        <taxon>Embryophyta</taxon>
        <taxon>Tracheophyta</taxon>
        <taxon>Spermatophyta</taxon>
        <taxon>Magnoliopsida</taxon>
        <taxon>eudicotyledons</taxon>
        <taxon>Gunneridae</taxon>
        <taxon>Pentapetalae</taxon>
        <taxon>rosids</taxon>
        <taxon>fabids</taxon>
        <taxon>Malpighiales</taxon>
        <taxon>Salicaceae</taxon>
        <taxon>Flacourtieae</taxon>
        <taxon>Dovyalis</taxon>
    </lineage>
</organism>
<evidence type="ECO:0000256" key="5">
    <source>
        <dbReference type="ARBA" id="ARBA00022691"/>
    </source>
</evidence>
<feature type="binding site" evidence="10">
    <location>
        <begin position="480"/>
        <end position="481"/>
    </location>
    <ligand>
        <name>S-adenosyl-L-methionine</name>
        <dbReference type="ChEBI" id="CHEBI:59789"/>
    </ligand>
</feature>
<evidence type="ECO:0000256" key="3">
    <source>
        <dbReference type="ARBA" id="ARBA00022603"/>
    </source>
</evidence>
<dbReference type="InterPro" id="IPR056743">
    <property type="entry name" value="TRM5-TYW2-like_MTfase"/>
</dbReference>
<keyword evidence="7 10" id="KW-0496">Mitochondrion</keyword>
<dbReference type="PANTHER" id="PTHR23245">
    <property type="entry name" value="TRNA METHYLTRANSFERASE"/>
    <property type="match status" value="1"/>
</dbReference>
<evidence type="ECO:0000256" key="4">
    <source>
        <dbReference type="ARBA" id="ARBA00022679"/>
    </source>
</evidence>